<dbReference type="EMBL" id="JADGJQ010000079">
    <property type="protein sequence ID" value="KAJ3172311.1"/>
    <property type="molecule type" value="Genomic_DNA"/>
</dbReference>
<gene>
    <name evidence="1" type="ORF">HDU87_007906</name>
</gene>
<reference evidence="1" key="1">
    <citation type="submission" date="2020-05" db="EMBL/GenBank/DDBJ databases">
        <title>Phylogenomic resolution of chytrid fungi.</title>
        <authorList>
            <person name="Stajich J.E."/>
            <person name="Amses K."/>
            <person name="Simmons R."/>
            <person name="Seto K."/>
            <person name="Myers J."/>
            <person name="Bonds A."/>
            <person name="Quandt C.A."/>
            <person name="Barry K."/>
            <person name="Liu P."/>
            <person name="Grigoriev I."/>
            <person name="Longcore J.E."/>
            <person name="James T.Y."/>
        </authorList>
    </citation>
    <scope>NUCLEOTIDE SEQUENCE</scope>
    <source>
        <strain evidence="1">JEL0379</strain>
    </source>
</reference>
<sequence>MRKRKGKAATAIAASSKRSRLVNELFDIEAAAAAAGNGEAAAAAAAAGKRGAAAAAAGNGEAAAAAAAAAAGKRGAAAAAAGKRGASAAAGKRGAAADLDPVNASRLGRLCRAVKEFPNFWYNYIRPKLSKIRKLLEEPMIFEDVDLPEWTSMLSDSQNTDPARLRSADELELIPKEPYLGVDDTSSANGLLCYLPRCVSNQHQRELVEALHTLMDNYPVKWLPSKFDVRHVSSVRGPKVGTYHLGIWQGTGAEVASISVDSRKTNPIIAAVSKFLSSDAVQKLALLTGHLFESLDNAAAQTYRRAFDNMIPAFKAFWAQCPTNTTFAMLAVVANHRVDCHRDLKDAKDGWCVITCLGSFDNGNAVLPDMGIKVPFSPGDVLFVRSFALHHYVEQWTGSGAERFALVQFTHNLIIHGKSVPEKKKKNIQ</sequence>
<protein>
    <submittedName>
        <fullName evidence="1">Uncharacterized protein</fullName>
    </submittedName>
</protein>
<keyword evidence="2" id="KW-1185">Reference proteome</keyword>
<evidence type="ECO:0000313" key="2">
    <source>
        <dbReference type="Proteomes" id="UP001212152"/>
    </source>
</evidence>
<evidence type="ECO:0000313" key="1">
    <source>
        <dbReference type="EMBL" id="KAJ3172311.1"/>
    </source>
</evidence>
<proteinExistence type="predicted"/>
<dbReference type="AlphaFoldDB" id="A0AAD5XPG8"/>
<organism evidence="1 2">
    <name type="scientific">Geranomyces variabilis</name>
    <dbReference type="NCBI Taxonomy" id="109894"/>
    <lineage>
        <taxon>Eukaryota</taxon>
        <taxon>Fungi</taxon>
        <taxon>Fungi incertae sedis</taxon>
        <taxon>Chytridiomycota</taxon>
        <taxon>Chytridiomycota incertae sedis</taxon>
        <taxon>Chytridiomycetes</taxon>
        <taxon>Spizellomycetales</taxon>
        <taxon>Powellomycetaceae</taxon>
        <taxon>Geranomyces</taxon>
    </lineage>
</organism>
<comment type="caution">
    <text evidence="1">The sequence shown here is derived from an EMBL/GenBank/DDBJ whole genome shotgun (WGS) entry which is preliminary data.</text>
</comment>
<accession>A0AAD5XPG8</accession>
<dbReference type="Proteomes" id="UP001212152">
    <property type="component" value="Unassembled WGS sequence"/>
</dbReference>
<name>A0AAD5XPG8_9FUNG</name>
<dbReference type="Gene3D" id="3.60.130.30">
    <property type="match status" value="1"/>
</dbReference>